<dbReference type="InterPro" id="IPR003615">
    <property type="entry name" value="HNH_nuc"/>
</dbReference>
<comment type="caution">
    <text evidence="3">The sequence shown here is derived from an EMBL/GenBank/DDBJ whole genome shotgun (WGS) entry which is preliminary data.</text>
</comment>
<protein>
    <submittedName>
        <fullName evidence="3">HNH endonuclease</fullName>
    </submittedName>
</protein>
<evidence type="ECO:0000259" key="2">
    <source>
        <dbReference type="SMART" id="SM00507"/>
    </source>
</evidence>
<feature type="compositionally biased region" description="Basic and acidic residues" evidence="1">
    <location>
        <begin position="150"/>
        <end position="165"/>
    </location>
</feature>
<keyword evidence="3" id="KW-0540">Nuclease</keyword>
<dbReference type="CDD" id="cd00085">
    <property type="entry name" value="HNHc"/>
    <property type="match status" value="1"/>
</dbReference>
<name>A0A364VC71_9CORY</name>
<organism evidence="3 4">
    <name type="scientific">Corynebacterium heidelbergense</name>
    <dbReference type="NCBI Taxonomy" id="2055947"/>
    <lineage>
        <taxon>Bacteria</taxon>
        <taxon>Bacillati</taxon>
        <taxon>Actinomycetota</taxon>
        <taxon>Actinomycetes</taxon>
        <taxon>Mycobacteriales</taxon>
        <taxon>Corynebacteriaceae</taxon>
        <taxon>Corynebacterium</taxon>
    </lineage>
</organism>
<proteinExistence type="predicted"/>
<dbReference type="SMART" id="SM00507">
    <property type="entry name" value="HNHc"/>
    <property type="match status" value="1"/>
</dbReference>
<evidence type="ECO:0000313" key="4">
    <source>
        <dbReference type="Proteomes" id="UP000251047"/>
    </source>
</evidence>
<dbReference type="InterPro" id="IPR003870">
    <property type="entry name" value="DUF222"/>
</dbReference>
<dbReference type="RefSeq" id="WP_112769306.1">
    <property type="nucleotide sequence ID" value="NZ_PHQP01000024.1"/>
</dbReference>
<dbReference type="GO" id="GO:0004519">
    <property type="term" value="F:endonuclease activity"/>
    <property type="evidence" value="ECO:0007669"/>
    <property type="project" value="UniProtKB-KW"/>
</dbReference>
<feature type="domain" description="HNH nuclease" evidence="2">
    <location>
        <begin position="283"/>
        <end position="340"/>
    </location>
</feature>
<keyword evidence="3" id="KW-0378">Hydrolase</keyword>
<dbReference type="OrthoDB" id="4413566at2"/>
<dbReference type="Proteomes" id="UP000251047">
    <property type="component" value="Unassembled WGS sequence"/>
</dbReference>
<feature type="compositionally biased region" description="Basic and acidic residues" evidence="1">
    <location>
        <begin position="172"/>
        <end position="184"/>
    </location>
</feature>
<gene>
    <name evidence="3" type="ORF">CWC39_04435</name>
</gene>
<dbReference type="EMBL" id="PHQP01000024">
    <property type="protein sequence ID" value="RAV34208.1"/>
    <property type="molecule type" value="Genomic_DNA"/>
</dbReference>
<dbReference type="Gene3D" id="1.10.30.50">
    <property type="match status" value="1"/>
</dbReference>
<feature type="region of interest" description="Disordered" evidence="1">
    <location>
        <begin position="1"/>
        <end position="20"/>
    </location>
</feature>
<sequence>MDRKPKLHSPSAGWRMLDPSDPVSRQAATINRQHVELARMCAGAIDVEKDTVMDVSSRLSARTGLSESRVLAYCDIGLMLRDYPLLADCVGQGVFSLQHLTTIANDLAAVSDECRERVEKGVVQELTPRRANQPVPGVRTVHRTMQRVVEQLDRKGRPTDEDEVKKRRPKPPKPELKIDDRPSDRTEYHLELPKLEALEFTRALENVAVKEECSQVEALLKIVRGEARPDITLNLYAPEDNPTRLHGAGVDLEPEAAREWLERVTHIRHVGYAETEGYVPTAAIRAAVVGRDGTCRFPGCTIEAEDCQPDHIARYNHDDPSKGGPTNTANLHCLCSKHHRLKTSGQWNVAMYPDGSQLWSSYGDGHTLVTEPNGVLRRETFEKRAERRVRRVRDLNGELFGDGLFGGGMFGDEVSGDELFADGPIGDALSEDAPHAGEPSGAGVDNGKRPGVGFSDEQLAAG</sequence>
<dbReference type="Pfam" id="PF02720">
    <property type="entry name" value="DUF222"/>
    <property type="match status" value="1"/>
</dbReference>
<reference evidence="3 4" key="1">
    <citation type="journal article" date="2018" name="Syst. Appl. Microbiol.">
        <title>Corynebacterium heidelbergense sp. nov., isolated from the preen glands of Egyptian geese (Alopochen aegyptiacus).</title>
        <authorList>
            <person name="Braun M.S."/>
            <person name="Wang E."/>
            <person name="Zimmermann S."/>
            <person name="Wink M."/>
        </authorList>
    </citation>
    <scope>NUCLEOTIDE SEQUENCE [LARGE SCALE GENOMIC DNA]</scope>
    <source>
        <strain evidence="3 4">DSM 104638</strain>
    </source>
</reference>
<accession>A0A364VC71</accession>
<keyword evidence="3" id="KW-0255">Endonuclease</keyword>
<evidence type="ECO:0000256" key="1">
    <source>
        <dbReference type="SAM" id="MobiDB-lite"/>
    </source>
</evidence>
<dbReference type="AlphaFoldDB" id="A0A364VC71"/>
<feature type="region of interest" description="Disordered" evidence="1">
    <location>
        <begin position="148"/>
        <end position="184"/>
    </location>
</feature>
<evidence type="ECO:0000313" key="3">
    <source>
        <dbReference type="EMBL" id="RAV34208.1"/>
    </source>
</evidence>
<feature type="region of interest" description="Disordered" evidence="1">
    <location>
        <begin position="421"/>
        <end position="462"/>
    </location>
</feature>